<comment type="subcellular location">
    <subcellularLocation>
        <location evidence="1">Nucleus</location>
    </subcellularLocation>
</comment>
<proteinExistence type="predicted"/>
<evidence type="ECO:0000313" key="8">
    <source>
        <dbReference type="EMBL" id="PKC00716.1"/>
    </source>
</evidence>
<feature type="compositionally biased region" description="Basic and acidic residues" evidence="5">
    <location>
        <begin position="522"/>
        <end position="533"/>
    </location>
</feature>
<feature type="compositionally biased region" description="Low complexity" evidence="5">
    <location>
        <begin position="466"/>
        <end position="475"/>
    </location>
</feature>
<dbReference type="OrthoDB" id="5599552at2759"/>
<dbReference type="EMBL" id="LLXH01000707">
    <property type="protein sequence ID" value="PKC63735.1"/>
    <property type="molecule type" value="Genomic_DNA"/>
</dbReference>
<dbReference type="GO" id="GO:0005634">
    <property type="term" value="C:nucleus"/>
    <property type="evidence" value="ECO:0007669"/>
    <property type="project" value="UniProtKB-SubCell"/>
</dbReference>
<feature type="compositionally biased region" description="Low complexity" evidence="5">
    <location>
        <begin position="392"/>
        <end position="409"/>
    </location>
</feature>
<dbReference type="InterPro" id="IPR021740">
    <property type="entry name" value="Velvet"/>
</dbReference>
<feature type="compositionally biased region" description="Polar residues" evidence="5">
    <location>
        <begin position="534"/>
        <end position="545"/>
    </location>
</feature>
<feature type="compositionally biased region" description="Polar residues" evidence="5">
    <location>
        <begin position="200"/>
        <end position="210"/>
    </location>
</feature>
<comment type="caution">
    <text evidence="8">The sequence shown here is derived from an EMBL/GenBank/DDBJ whole genome shotgun (WGS) entry which is preliminary data.</text>
</comment>
<feature type="compositionally biased region" description="Basic and acidic residues" evidence="5">
    <location>
        <begin position="314"/>
        <end position="328"/>
    </location>
</feature>
<evidence type="ECO:0000313" key="9">
    <source>
        <dbReference type="EMBL" id="PKC63735.1"/>
    </source>
</evidence>
<feature type="compositionally biased region" description="Polar residues" evidence="5">
    <location>
        <begin position="237"/>
        <end position="247"/>
    </location>
</feature>
<dbReference type="InterPro" id="IPR037525">
    <property type="entry name" value="Velvet_dom"/>
</dbReference>
<dbReference type="Proteomes" id="UP000232688">
    <property type="component" value="Unassembled WGS sequence"/>
</dbReference>
<evidence type="ECO:0000256" key="2">
    <source>
        <dbReference type="ARBA" id="ARBA00023015"/>
    </source>
</evidence>
<dbReference type="PANTHER" id="PTHR33572:SF18">
    <property type="entry name" value="SPORE DEVELOPMENT REGULATOR VOSA"/>
    <property type="match status" value="1"/>
</dbReference>
<feature type="region of interest" description="Disordered" evidence="5">
    <location>
        <begin position="461"/>
        <end position="545"/>
    </location>
</feature>
<dbReference type="VEuPathDB" id="FungiDB:RhiirFUN_007321"/>
<reference evidence="9 10" key="3">
    <citation type="submission" date="2017-10" db="EMBL/GenBank/DDBJ databases">
        <title>Extensive intraspecific genome diversity in a model arbuscular mycorrhizal fungus.</title>
        <authorList>
            <person name="Chen E.C.H."/>
            <person name="Morin E."/>
            <person name="Baudet D."/>
            <person name="Noel J."/>
            <person name="Ndikumana S."/>
            <person name="Charron P."/>
            <person name="St-Onge C."/>
            <person name="Giorgi J."/>
            <person name="Grigoriev I.V."/>
            <person name="Roux C."/>
            <person name="Martin F.M."/>
            <person name="Corradi N."/>
        </authorList>
    </citation>
    <scope>NUCLEOTIDE SEQUENCE [LARGE SCALE GENOMIC DNA]</scope>
    <source>
        <strain evidence="9 10">A1</strain>
    </source>
</reference>
<reference evidence="7" key="5">
    <citation type="submission" date="2020-05" db="EMBL/GenBank/DDBJ databases">
        <authorList>
            <person name="Rincon C."/>
            <person name="Sanders R I."/>
            <person name="Robbins C."/>
            <person name="Chaturvedi A."/>
        </authorList>
    </citation>
    <scope>NUCLEOTIDE SEQUENCE</scope>
    <source>
        <strain evidence="7">CHB12</strain>
    </source>
</reference>
<dbReference type="InterPro" id="IPR038491">
    <property type="entry name" value="Velvet_dom_sf"/>
</dbReference>
<feature type="compositionally biased region" description="Pro residues" evidence="5">
    <location>
        <begin position="382"/>
        <end position="391"/>
    </location>
</feature>
<dbReference type="VEuPathDB" id="FungiDB:FUN_005143"/>
<evidence type="ECO:0000256" key="5">
    <source>
        <dbReference type="SAM" id="MobiDB-lite"/>
    </source>
</evidence>
<evidence type="ECO:0000256" key="1">
    <source>
        <dbReference type="ARBA" id="ARBA00004123"/>
    </source>
</evidence>
<dbReference type="VEuPathDB" id="FungiDB:RhiirA1_366930"/>
<accession>A0A2I1EH79</accession>
<organism evidence="8 11">
    <name type="scientific">Rhizophagus irregularis</name>
    <dbReference type="NCBI Taxonomy" id="588596"/>
    <lineage>
        <taxon>Eukaryota</taxon>
        <taxon>Fungi</taxon>
        <taxon>Fungi incertae sedis</taxon>
        <taxon>Mucoromycota</taxon>
        <taxon>Glomeromycotina</taxon>
        <taxon>Glomeromycetes</taxon>
        <taxon>Glomerales</taxon>
        <taxon>Glomeraceae</taxon>
        <taxon>Rhizophagus</taxon>
    </lineage>
</organism>
<feature type="compositionally biased region" description="Polar residues" evidence="5">
    <location>
        <begin position="476"/>
        <end position="496"/>
    </location>
</feature>
<feature type="compositionally biased region" description="Pro residues" evidence="5">
    <location>
        <begin position="611"/>
        <end position="621"/>
    </location>
</feature>
<feature type="domain" description="Velvet" evidence="6">
    <location>
        <begin position="17"/>
        <end position="191"/>
    </location>
</feature>
<evidence type="ECO:0000313" key="10">
    <source>
        <dbReference type="Proteomes" id="UP000232688"/>
    </source>
</evidence>
<feature type="compositionally biased region" description="Polar residues" evidence="5">
    <location>
        <begin position="598"/>
        <end position="607"/>
    </location>
</feature>
<evidence type="ECO:0000256" key="4">
    <source>
        <dbReference type="ARBA" id="ARBA00023242"/>
    </source>
</evidence>
<reference evidence="8 11" key="2">
    <citation type="submission" date="2017-09" db="EMBL/GenBank/DDBJ databases">
        <title>Extensive intraspecific genome diversity in a model arbuscular mycorrhizal fungus.</title>
        <authorList>
            <person name="Chen E.C."/>
            <person name="Morin E."/>
            <person name="Beaudet D."/>
            <person name="Noel J."/>
            <person name="Ndikumana S."/>
            <person name="Charron P."/>
            <person name="St-Onge C."/>
            <person name="Giorgi J."/>
            <person name="Grigoriev I.V."/>
            <person name="Roux C."/>
            <person name="Martin F.M."/>
            <person name="Corradi N."/>
        </authorList>
    </citation>
    <scope>NUCLEOTIDE SEQUENCE [LARGE SCALE GENOMIC DNA]</scope>
    <source>
        <strain evidence="8 11">A5</strain>
    </source>
</reference>
<dbReference type="Pfam" id="PF11754">
    <property type="entry name" value="Velvet"/>
    <property type="match status" value="2"/>
</dbReference>
<evidence type="ECO:0000313" key="11">
    <source>
        <dbReference type="Proteomes" id="UP000232722"/>
    </source>
</evidence>
<sequence>MSKNPVLNTYNFVSTSNRQLQLDSNHYELIIRQQPKQARLCSSKERDRRPVDPPPIIQLKVNGYGDEAQNFLQSPYYFMCANLVHPTDSGESFTVSSRYLAGTVVSSLHKLKDIDNKDGGFFVFGDISVRVEGRYRLRFSLFEIIRDEVVHIQSVVSDVFTVYSPKAFPGMSESTFLSRSFSDQGVRIRIRKEHRIQMKRPQSNNRQSDTAEYDDDNININDDGITDIPAKRKRSKSQIAQISTFKSTPPLELLDNTSMSYSQSQHSPYAPSSDSSYPSYQQYHKFRQGGGSLSYPPPLLGYPPHPPQRQNSYYEDHEYGPSSRDDHTSSSPYYYGEQYKRPRLSNSEVPPYDYRQSSIVTPLKDNQFTTTNHHHHHYTTSSPPPHPPPPSSSSLSPSSYRTSRRLSPLLEHQPSYVTSSTNNSSSHVFNHDHSLPNARHRSFDVLTSTASSNTTSLDSFHYSVTSPSPSSSSSSATTLQPVQPSEPFYQSSSSFTPKPPSRSRTLPLYSHNGINNNDNDNDNIHHHNYHHDSTASFSSSNQLPTPKTSIDVDVLHSLHHNHNKKQLYSSYPPLTPPNLNSSSVDSYKSGNNNSSNNLTPSFTQHFTSSPRPGPLQLPPKSPLSSNMRTNSLPIMSSNSSTSSSNSTTFLNNNEGVLTSSPLLLPTTNTDNLPKLPPITSLTSRIDFIMNKTKDNYYNDSVPQQQGQQYYHQSYSMDDNNLNYNNNVWHNNGGSSIDNGY</sequence>
<dbReference type="PROSITE" id="PS51821">
    <property type="entry name" value="VELVET"/>
    <property type="match status" value="1"/>
</dbReference>
<gene>
    <name evidence="7" type="ORF">CHRIB12_LOCUS9056</name>
    <name evidence="9" type="ORF">RhiirA1_366930</name>
    <name evidence="8" type="ORF">RhiirA5_458344</name>
</gene>
<evidence type="ECO:0000313" key="7">
    <source>
        <dbReference type="EMBL" id="CAB5362366.1"/>
    </source>
</evidence>
<feature type="compositionally biased region" description="Pro residues" evidence="5">
    <location>
        <begin position="295"/>
        <end position="307"/>
    </location>
</feature>
<dbReference type="EMBL" id="LLXJ01001800">
    <property type="protein sequence ID" value="PKC00716.1"/>
    <property type="molecule type" value="Genomic_DNA"/>
</dbReference>
<evidence type="ECO:0000259" key="6">
    <source>
        <dbReference type="PROSITE" id="PS51821"/>
    </source>
</evidence>
<dbReference type="EMBL" id="CAGKOT010000017">
    <property type="protein sequence ID" value="CAB5362366.1"/>
    <property type="molecule type" value="Genomic_DNA"/>
</dbReference>
<keyword evidence="4" id="KW-0539">Nucleus</keyword>
<dbReference type="Gene3D" id="2.60.40.3960">
    <property type="entry name" value="Velvet domain"/>
    <property type="match status" value="1"/>
</dbReference>
<reference evidence="9 10" key="4">
    <citation type="submission" date="2017-10" db="EMBL/GenBank/DDBJ databases">
        <title>Genome analyses suggest a sexual origin of heterokaryosis in a supposedly ancient asexual fungus.</title>
        <authorList>
            <person name="Corradi N."/>
            <person name="Sedzielewska K."/>
            <person name="Noel J."/>
            <person name="Charron P."/>
            <person name="Farinelli L."/>
            <person name="Marton T."/>
            <person name="Kruger M."/>
            <person name="Pelin A."/>
            <person name="Brachmann A."/>
            <person name="Corradi N."/>
        </authorList>
    </citation>
    <scope>NUCLEOTIDE SEQUENCE [LARGE SCALE GENOMIC DNA]</scope>
    <source>
        <strain evidence="9 10">A1</strain>
    </source>
</reference>
<dbReference type="Proteomes" id="UP000232722">
    <property type="component" value="Unassembled WGS sequence"/>
</dbReference>
<protein>
    <recommendedName>
        <fullName evidence="6">Velvet domain-containing protein</fullName>
    </recommendedName>
</protein>
<feature type="compositionally biased region" description="Low complexity" evidence="5">
    <location>
        <begin position="218"/>
        <end position="228"/>
    </location>
</feature>
<evidence type="ECO:0000256" key="3">
    <source>
        <dbReference type="ARBA" id="ARBA00023163"/>
    </source>
</evidence>
<keyword evidence="2" id="KW-0805">Transcription regulation</keyword>
<reference evidence="8 11" key="1">
    <citation type="submission" date="2016-04" db="EMBL/GenBank/DDBJ databases">
        <title>Genome analyses suggest a sexual origin of heterokaryosis in a supposedly ancient asexual fungus.</title>
        <authorList>
            <person name="Ropars J."/>
            <person name="Sedzielewska K."/>
            <person name="Noel J."/>
            <person name="Charron P."/>
            <person name="Farinelli L."/>
            <person name="Marton T."/>
            <person name="Kruger M."/>
            <person name="Pelin A."/>
            <person name="Brachmann A."/>
            <person name="Corradi N."/>
        </authorList>
    </citation>
    <scope>NUCLEOTIDE SEQUENCE [LARGE SCALE GENOMIC DNA]</scope>
    <source>
        <strain evidence="8 11">A5</strain>
    </source>
</reference>
<dbReference type="Proteomes" id="UP000684084">
    <property type="component" value="Unassembled WGS sequence"/>
</dbReference>
<feature type="compositionally biased region" description="Low complexity" evidence="5">
    <location>
        <begin position="264"/>
        <end position="283"/>
    </location>
</feature>
<feature type="region of interest" description="Disordered" evidence="5">
    <location>
        <begin position="566"/>
        <end position="652"/>
    </location>
</feature>
<dbReference type="PANTHER" id="PTHR33572">
    <property type="entry name" value="SPORE DEVELOPMENT REGULATOR VOSA"/>
    <property type="match status" value="1"/>
</dbReference>
<dbReference type="AlphaFoldDB" id="A0A2I1EH79"/>
<feature type="region of interest" description="Disordered" evidence="5">
    <location>
        <begin position="193"/>
        <end position="353"/>
    </location>
</feature>
<keyword evidence="3" id="KW-0804">Transcription</keyword>
<feature type="region of interest" description="Disordered" evidence="5">
    <location>
        <begin position="368"/>
        <end position="435"/>
    </location>
</feature>
<feature type="compositionally biased region" description="Low complexity" evidence="5">
    <location>
        <begin position="567"/>
        <end position="583"/>
    </location>
</feature>
<name>A0A2I1EH79_9GLOM</name>
<feature type="compositionally biased region" description="Low complexity" evidence="5">
    <location>
        <begin position="622"/>
        <end position="652"/>
    </location>
</feature>